<dbReference type="GO" id="GO:0036055">
    <property type="term" value="F:protein-succinyllysine desuccinylase activity"/>
    <property type="evidence" value="ECO:0007669"/>
    <property type="project" value="UniProtKB-UniRule"/>
</dbReference>
<dbReference type="SUPFAM" id="SSF52467">
    <property type="entry name" value="DHS-like NAD/FAD-binding domain"/>
    <property type="match status" value="1"/>
</dbReference>
<feature type="binding site" evidence="3">
    <location>
        <position position="68"/>
    </location>
    <ligand>
        <name>substrate</name>
    </ligand>
</feature>
<organism evidence="6 7">
    <name type="scientific">Pseudomonas helmanticensis</name>
    <dbReference type="NCBI Taxonomy" id="1471381"/>
    <lineage>
        <taxon>Bacteria</taxon>
        <taxon>Pseudomonadati</taxon>
        <taxon>Pseudomonadota</taxon>
        <taxon>Gammaproteobacteria</taxon>
        <taxon>Pseudomonadales</taxon>
        <taxon>Pseudomonadaceae</taxon>
        <taxon>Pseudomonas</taxon>
    </lineage>
</organism>
<evidence type="ECO:0000256" key="3">
    <source>
        <dbReference type="HAMAP-Rule" id="MF_01121"/>
    </source>
</evidence>
<dbReference type="Proteomes" id="UP000295804">
    <property type="component" value="Unassembled WGS sequence"/>
</dbReference>
<keyword evidence="3 4" id="KW-0862">Zinc</keyword>
<evidence type="ECO:0000256" key="1">
    <source>
        <dbReference type="ARBA" id="ARBA00022679"/>
    </source>
</evidence>
<protein>
    <recommendedName>
        <fullName evidence="3">NAD-dependent protein deacylase</fullName>
        <ecNumber evidence="3">2.3.1.286</ecNumber>
    </recommendedName>
    <alternativeName>
        <fullName evidence="3">Regulatory protein SIR2 homolog</fullName>
    </alternativeName>
</protein>
<dbReference type="RefSeq" id="WP_134175958.1">
    <property type="nucleotide sequence ID" value="NZ_SOCQ01000006.1"/>
</dbReference>
<dbReference type="Pfam" id="PF02146">
    <property type="entry name" value="SIR2"/>
    <property type="match status" value="1"/>
</dbReference>
<proteinExistence type="inferred from homology"/>
<feature type="binding site" evidence="3">
    <location>
        <begin position="195"/>
        <end position="197"/>
    </location>
    <ligand>
        <name>NAD(+)</name>
        <dbReference type="ChEBI" id="CHEBI:57540"/>
    </ligand>
</feature>
<feature type="binding site" evidence="3 4">
    <location>
        <position position="158"/>
    </location>
    <ligand>
        <name>Zn(2+)</name>
        <dbReference type="ChEBI" id="CHEBI:29105"/>
    </ligand>
</feature>
<comment type="similarity">
    <text evidence="3">Belongs to the sirtuin family. Class III subfamily.</text>
</comment>
<keyword evidence="2 3" id="KW-0520">NAD</keyword>
<evidence type="ECO:0000256" key="2">
    <source>
        <dbReference type="ARBA" id="ARBA00023027"/>
    </source>
</evidence>
<feature type="binding site" evidence="3">
    <location>
        <position position="71"/>
    </location>
    <ligand>
        <name>substrate</name>
    </ligand>
</feature>
<comment type="catalytic activity">
    <reaction evidence="3">
        <text>N(6)-acetyl-L-lysyl-[protein] + NAD(+) + H2O = 2''-O-acetyl-ADP-D-ribose + nicotinamide + L-lysyl-[protein]</text>
        <dbReference type="Rhea" id="RHEA:43636"/>
        <dbReference type="Rhea" id="RHEA-COMP:9752"/>
        <dbReference type="Rhea" id="RHEA-COMP:10731"/>
        <dbReference type="ChEBI" id="CHEBI:15377"/>
        <dbReference type="ChEBI" id="CHEBI:17154"/>
        <dbReference type="ChEBI" id="CHEBI:29969"/>
        <dbReference type="ChEBI" id="CHEBI:57540"/>
        <dbReference type="ChEBI" id="CHEBI:61930"/>
        <dbReference type="ChEBI" id="CHEBI:83767"/>
        <dbReference type="EC" id="2.3.1.286"/>
    </reaction>
</comment>
<dbReference type="GO" id="GO:0017136">
    <property type="term" value="F:histone deacetylase activity, NAD-dependent"/>
    <property type="evidence" value="ECO:0007669"/>
    <property type="project" value="TreeGrafter"/>
</dbReference>
<comment type="caution">
    <text evidence="6">The sequence shown here is derived from an EMBL/GenBank/DDBJ whole genome shotgun (WGS) entry which is preliminary data.</text>
</comment>
<dbReference type="Gene3D" id="3.30.1600.10">
    <property type="entry name" value="SIR2/SIRT2 'Small Domain"/>
    <property type="match status" value="1"/>
</dbReference>
<dbReference type="HAMAP" id="MF_01121">
    <property type="entry name" value="Sirtuin_ClassIII"/>
    <property type="match status" value="1"/>
</dbReference>
<dbReference type="GO" id="GO:0008270">
    <property type="term" value="F:zinc ion binding"/>
    <property type="evidence" value="ECO:0007669"/>
    <property type="project" value="UniProtKB-UniRule"/>
</dbReference>
<dbReference type="InterPro" id="IPR003000">
    <property type="entry name" value="Sirtuin"/>
</dbReference>
<feature type="domain" description="Deacetylase sirtuin-type" evidence="5">
    <location>
        <begin position="1"/>
        <end position="253"/>
    </location>
</feature>
<keyword evidence="3 4" id="KW-0479">Metal-binding</keyword>
<dbReference type="CDD" id="cd01412">
    <property type="entry name" value="SIRT5_Af1_CobB"/>
    <property type="match status" value="1"/>
</dbReference>
<dbReference type="EMBL" id="SOCQ01000006">
    <property type="protein sequence ID" value="TDV47463.1"/>
    <property type="molecule type" value="Genomic_DNA"/>
</dbReference>
<keyword evidence="1" id="KW-0808">Transferase</keyword>
<name>A0A4R7VE44_9PSED</name>
<keyword evidence="3" id="KW-0963">Cytoplasm</keyword>
<reference evidence="6 7" key="1">
    <citation type="submission" date="2019-03" db="EMBL/GenBank/DDBJ databases">
        <title>Genomic analyses of the natural microbiome of Caenorhabditis elegans.</title>
        <authorList>
            <person name="Samuel B."/>
        </authorList>
    </citation>
    <scope>NUCLEOTIDE SEQUENCE [LARGE SCALE GENOMIC DNA]</scope>
    <source>
        <strain evidence="6 7">BIGb0525</strain>
    </source>
</reference>
<comment type="caution">
    <text evidence="3">Lacks conserved residue(s) required for the propagation of feature annotation.</text>
</comment>
<comment type="function">
    <text evidence="3">NAD-dependent lysine deacetylase and desuccinylase that specifically removes acetyl and succinyl groups on target proteins. Modulates the activities of several proteins which are inactive in their acylated form.</text>
</comment>
<dbReference type="AlphaFoldDB" id="A0A4R7VE44"/>
<dbReference type="NCBIfam" id="NF001753">
    <property type="entry name" value="PRK00481.1-3"/>
    <property type="match status" value="1"/>
</dbReference>
<dbReference type="InterPro" id="IPR026590">
    <property type="entry name" value="Ssirtuin_cat_dom"/>
</dbReference>
<feature type="binding site" evidence="3">
    <location>
        <position position="239"/>
    </location>
    <ligand>
        <name>NAD(+)</name>
        <dbReference type="ChEBI" id="CHEBI:57540"/>
    </ligand>
</feature>
<comment type="subcellular location">
    <subcellularLocation>
        <location evidence="3">Cytoplasm</location>
    </subcellularLocation>
</comment>
<dbReference type="InterPro" id="IPR027546">
    <property type="entry name" value="Sirtuin_class_III"/>
</dbReference>
<feature type="binding site" evidence="3 4">
    <location>
        <position position="127"/>
    </location>
    <ligand>
        <name>Zn(2+)</name>
        <dbReference type="ChEBI" id="CHEBI:29105"/>
    </ligand>
</feature>
<dbReference type="PANTHER" id="PTHR11085">
    <property type="entry name" value="NAD-DEPENDENT PROTEIN DEACYLASE SIRTUIN-5, MITOCHONDRIAL-RELATED"/>
    <property type="match status" value="1"/>
</dbReference>
<evidence type="ECO:0000259" key="5">
    <source>
        <dbReference type="PROSITE" id="PS50305"/>
    </source>
</evidence>
<dbReference type="PROSITE" id="PS50305">
    <property type="entry name" value="SIRTUIN"/>
    <property type="match status" value="1"/>
</dbReference>
<sequence>MTSTVEAVASLVGGAQRFVVFSGAGISAESGIPTFRDPMTGLWALQDPEKLETANAFREDAALVWGWYLWRRAQVAHAQPNVAHQAIAQLGRTREVAVITQNIDDLHERAGAEQVVHLHGSLAQPKCFACHRTPSAFAFEEPVAIEGLRIEPPRCPRCNGKLRPGVVWFGEQLPAAEWKRAVLAAKDCDVLLSIGTSGVVFPAAEIPTIALRAGAYIVHINPVQVAQPSSRELCLVGRATEIVPALVSLIGLPSDDQVERPVR</sequence>
<comment type="domain">
    <text evidence="3">2 residues (Tyr-68 and Arg-71) present in a large hydrophobic pocket are probably involved in substrate specificity. They are important for desuccinylation activity, but dispensable for deacetylation activity.</text>
</comment>
<dbReference type="EC" id="2.3.1.286" evidence="3"/>
<comment type="catalytic activity">
    <reaction evidence="3">
        <text>N(6)-succinyl-L-lysyl-[protein] + NAD(+) + H2O = 2''-O-succinyl-ADP-D-ribose + nicotinamide + L-lysyl-[protein]</text>
        <dbReference type="Rhea" id="RHEA:47668"/>
        <dbReference type="Rhea" id="RHEA-COMP:9752"/>
        <dbReference type="Rhea" id="RHEA-COMP:11877"/>
        <dbReference type="ChEBI" id="CHEBI:15377"/>
        <dbReference type="ChEBI" id="CHEBI:17154"/>
        <dbReference type="ChEBI" id="CHEBI:29969"/>
        <dbReference type="ChEBI" id="CHEBI:57540"/>
        <dbReference type="ChEBI" id="CHEBI:87830"/>
        <dbReference type="ChEBI" id="CHEBI:87832"/>
    </reaction>
</comment>
<dbReference type="PANTHER" id="PTHR11085:SF10">
    <property type="entry name" value="NAD-DEPENDENT PROTEIN DEACYLASE SIRTUIN-5, MITOCHONDRIAL-RELATED"/>
    <property type="match status" value="1"/>
</dbReference>
<gene>
    <name evidence="3" type="primary">cobB</name>
    <name evidence="6" type="ORF">EDF87_10633</name>
</gene>
<dbReference type="GO" id="GO:0070403">
    <property type="term" value="F:NAD+ binding"/>
    <property type="evidence" value="ECO:0007669"/>
    <property type="project" value="UniProtKB-UniRule"/>
</dbReference>
<dbReference type="InterPro" id="IPR026591">
    <property type="entry name" value="Sirtuin_cat_small_dom_sf"/>
</dbReference>
<evidence type="ECO:0000256" key="4">
    <source>
        <dbReference type="PROSITE-ProRule" id="PRU00236"/>
    </source>
</evidence>
<feature type="binding site" evidence="3 4">
    <location>
        <position position="130"/>
    </location>
    <ligand>
        <name>Zn(2+)</name>
        <dbReference type="ChEBI" id="CHEBI:29105"/>
    </ligand>
</feature>
<evidence type="ECO:0000313" key="7">
    <source>
        <dbReference type="Proteomes" id="UP000295804"/>
    </source>
</evidence>
<feature type="active site" description="Proton acceptor" evidence="3 4">
    <location>
        <position position="119"/>
    </location>
</feature>
<feature type="binding site" evidence="3">
    <location>
        <begin position="221"/>
        <end position="223"/>
    </location>
    <ligand>
        <name>NAD(+)</name>
        <dbReference type="ChEBI" id="CHEBI:57540"/>
    </ligand>
</feature>
<comment type="cofactor">
    <cofactor evidence="3">
        <name>Zn(2+)</name>
        <dbReference type="ChEBI" id="CHEBI:29105"/>
    </cofactor>
    <text evidence="3">Binds 1 zinc ion per subunit.</text>
</comment>
<dbReference type="Gene3D" id="3.40.50.1220">
    <property type="entry name" value="TPP-binding domain"/>
    <property type="match status" value="1"/>
</dbReference>
<feature type="binding site" evidence="3 4">
    <location>
        <position position="155"/>
    </location>
    <ligand>
        <name>Zn(2+)</name>
        <dbReference type="ChEBI" id="CHEBI:29105"/>
    </ligand>
</feature>
<dbReference type="GO" id="GO:0005737">
    <property type="term" value="C:cytoplasm"/>
    <property type="evidence" value="ECO:0007669"/>
    <property type="project" value="UniProtKB-SubCell"/>
</dbReference>
<feature type="binding site" evidence="3">
    <location>
        <begin position="101"/>
        <end position="104"/>
    </location>
    <ligand>
        <name>NAD(+)</name>
        <dbReference type="ChEBI" id="CHEBI:57540"/>
    </ligand>
</feature>
<evidence type="ECO:0000313" key="6">
    <source>
        <dbReference type="EMBL" id="TDV47463.1"/>
    </source>
</evidence>
<dbReference type="InterPro" id="IPR029035">
    <property type="entry name" value="DHS-like_NAD/FAD-binding_dom"/>
</dbReference>
<accession>A0A4R7VE44</accession>
<dbReference type="InterPro" id="IPR050134">
    <property type="entry name" value="NAD-dep_sirtuin_deacylases"/>
</dbReference>
<dbReference type="GO" id="GO:0036054">
    <property type="term" value="F:protein-malonyllysine demalonylase activity"/>
    <property type="evidence" value="ECO:0007669"/>
    <property type="project" value="InterPro"/>
</dbReference>